<keyword evidence="2" id="KW-0812">Transmembrane</keyword>
<evidence type="ECO:0000313" key="4">
    <source>
        <dbReference type="Proteomes" id="UP001160390"/>
    </source>
</evidence>
<feature type="region of interest" description="Disordered" evidence="1">
    <location>
        <begin position="97"/>
        <end position="127"/>
    </location>
</feature>
<keyword evidence="2" id="KW-0472">Membrane</keyword>
<reference evidence="3" key="1">
    <citation type="submission" date="2023-01" db="EMBL/GenBank/DDBJ databases">
        <authorList>
            <person name="Piombo E."/>
        </authorList>
    </citation>
    <scope>NUCLEOTIDE SEQUENCE</scope>
</reference>
<name>A0AA35LVU3_9HYPO</name>
<evidence type="ECO:0000313" key="3">
    <source>
        <dbReference type="EMBL" id="CAI6082008.1"/>
    </source>
</evidence>
<sequence length="482" mass="51302">MATVVGTFFHCGQWQRAQIEFVCEGPSCKTLAGFDGSSCATNGSKLVCNNGVTCAEKPQIVTEFEFFQAANNLFVSEKDQVHIGDCEVLEVRSDGTEGNASAKRVDEDCGSGSDTDESSTATEGSRTADATLLGTSVHATSTPLVSEVPVSAGSMAMPAHFKGLGLWVVVLVYALGIFGTFGAAASVTNEGDEAALEVKQSNDLYGPTALEVRAAIDSKLLETVIDDWGGLFAYWLDSDMQGKLDPDVDSDHPIRSMFQNPLQQACEVFIIGETLEAPTVACIAATTAALGVVSPPVALLYRFSGSMFCNYLIGKIADIVTEGLDTSSIGENVHTICSGLTNLFFSCSEDLSTDAKNCGSCGQRSDQVNAWHKEADYYQTLTPGGKLSVNTRCLTIEEVTFEGMTKEISPGTPMVWETKLDPAPPITKADSCCIRLSGGTSCETGGGVKFLEDCNGFQKEATFTIRSFQVYGCTGLYVPEEY</sequence>
<dbReference type="AlphaFoldDB" id="A0AA35LVU3"/>
<accession>A0AA35LVU3</accession>
<comment type="caution">
    <text evidence="3">The sequence shown here is derived from an EMBL/GenBank/DDBJ whole genome shotgun (WGS) entry which is preliminary data.</text>
</comment>
<evidence type="ECO:0000256" key="2">
    <source>
        <dbReference type="SAM" id="Phobius"/>
    </source>
</evidence>
<keyword evidence="2" id="KW-1133">Transmembrane helix</keyword>
<organism evidence="3 4">
    <name type="scientific">Clonostachys chloroleuca</name>
    <dbReference type="NCBI Taxonomy" id="1926264"/>
    <lineage>
        <taxon>Eukaryota</taxon>
        <taxon>Fungi</taxon>
        <taxon>Dikarya</taxon>
        <taxon>Ascomycota</taxon>
        <taxon>Pezizomycotina</taxon>
        <taxon>Sordariomycetes</taxon>
        <taxon>Hypocreomycetidae</taxon>
        <taxon>Hypocreales</taxon>
        <taxon>Bionectriaceae</taxon>
        <taxon>Clonostachys</taxon>
    </lineage>
</organism>
<evidence type="ECO:0000256" key="1">
    <source>
        <dbReference type="SAM" id="MobiDB-lite"/>
    </source>
</evidence>
<protein>
    <submittedName>
        <fullName evidence="3">Uncharacterized protein</fullName>
    </submittedName>
</protein>
<dbReference type="Proteomes" id="UP001160390">
    <property type="component" value="Unassembled WGS sequence"/>
</dbReference>
<proteinExistence type="predicted"/>
<keyword evidence="4" id="KW-1185">Reference proteome</keyword>
<feature type="transmembrane region" description="Helical" evidence="2">
    <location>
        <begin position="164"/>
        <end position="185"/>
    </location>
</feature>
<dbReference type="EMBL" id="CABFNP030000716">
    <property type="protein sequence ID" value="CAI6082008.1"/>
    <property type="molecule type" value="Genomic_DNA"/>
</dbReference>
<gene>
    <name evidence="3" type="ORF">CCHLO57077_00019097</name>
</gene>